<dbReference type="PANTHER" id="PTHR43498">
    <property type="entry name" value="FERREDOXIN:COB-COM HETERODISULFIDE REDUCTASE SUBUNIT A"/>
    <property type="match status" value="1"/>
</dbReference>
<accession>A0A6S6LWT4</accession>
<reference evidence="10 11" key="1">
    <citation type="submission" date="2020-06" db="EMBL/GenBank/DDBJ databases">
        <title>Interaction of electrochemicaly active bacteria, Geobacter bremensis R4 on different carbon anode.</title>
        <authorList>
            <person name="Meng L."/>
            <person name="Yoshida N."/>
        </authorList>
    </citation>
    <scope>NUCLEOTIDE SEQUENCE [LARGE SCALE GENOMIC DNA]</scope>
    <source>
        <strain evidence="10 11">R4</strain>
    </source>
</reference>
<dbReference type="GO" id="GO:0051539">
    <property type="term" value="F:4 iron, 4 sulfur cluster binding"/>
    <property type="evidence" value="ECO:0007669"/>
    <property type="project" value="UniProtKB-KW"/>
</dbReference>
<dbReference type="AlphaFoldDB" id="A0A6S6LWT4"/>
<keyword evidence="3" id="KW-0004">4Fe-4S</keyword>
<name>A0A6S6LWT4_9BACT</name>
<dbReference type="Gene3D" id="3.40.50.720">
    <property type="entry name" value="NAD(P)-binding Rossmann-like Domain"/>
    <property type="match status" value="1"/>
</dbReference>
<dbReference type="Proteomes" id="UP000515472">
    <property type="component" value="Chromosome"/>
</dbReference>
<dbReference type="Pfam" id="PF00037">
    <property type="entry name" value="Fer4"/>
    <property type="match status" value="1"/>
</dbReference>
<keyword evidence="5" id="KW-0274">FAD</keyword>
<keyword evidence="5" id="KW-0285">Flavoprotein</keyword>
<keyword evidence="6" id="KW-0560">Oxidoreductase</keyword>
<evidence type="ECO:0000259" key="9">
    <source>
        <dbReference type="PROSITE" id="PS51379"/>
    </source>
</evidence>
<evidence type="ECO:0000256" key="1">
    <source>
        <dbReference type="ARBA" id="ARBA00001974"/>
    </source>
</evidence>
<dbReference type="InterPro" id="IPR017896">
    <property type="entry name" value="4Fe4S_Fe-S-bd"/>
</dbReference>
<dbReference type="KEGG" id="gbn:GEOBRER4_05380"/>
<comment type="cofactor">
    <cofactor evidence="1">
        <name>FAD</name>
        <dbReference type="ChEBI" id="CHEBI:57692"/>
    </cofactor>
</comment>
<dbReference type="EMBL" id="AP023213">
    <property type="protein sequence ID" value="BCG45788.1"/>
    <property type="molecule type" value="Genomic_DNA"/>
</dbReference>
<keyword evidence="8" id="KW-0411">Iron-sulfur</keyword>
<feature type="domain" description="4Fe-4S ferredoxin-type" evidence="9">
    <location>
        <begin position="572"/>
        <end position="601"/>
    </location>
</feature>
<protein>
    <submittedName>
        <fullName evidence="10">CoB--CoM heterodisulfide reductase subunit A</fullName>
    </submittedName>
</protein>
<evidence type="ECO:0000256" key="8">
    <source>
        <dbReference type="ARBA" id="ARBA00023014"/>
    </source>
</evidence>
<dbReference type="InterPro" id="IPR017900">
    <property type="entry name" value="4Fe4S_Fe_S_CS"/>
</dbReference>
<gene>
    <name evidence="10" type="ORF">GEOBRER4_n0559</name>
</gene>
<dbReference type="PROSITE" id="PS51379">
    <property type="entry name" value="4FE4S_FER_2"/>
    <property type="match status" value="3"/>
</dbReference>
<dbReference type="Pfam" id="PF12831">
    <property type="entry name" value="FAD_oxidored"/>
    <property type="match status" value="1"/>
</dbReference>
<comment type="similarity">
    <text evidence="2">Belongs to the HdrA family.</text>
</comment>
<evidence type="ECO:0000313" key="10">
    <source>
        <dbReference type="EMBL" id="BCG45788.1"/>
    </source>
</evidence>
<dbReference type="PROSITE" id="PS00198">
    <property type="entry name" value="4FE4S_FER_1"/>
    <property type="match status" value="3"/>
</dbReference>
<evidence type="ECO:0000256" key="5">
    <source>
        <dbReference type="ARBA" id="ARBA00022827"/>
    </source>
</evidence>
<organism evidence="10 11">
    <name type="scientific">Citrifermentans bremense</name>
    <dbReference type="NCBI Taxonomy" id="60035"/>
    <lineage>
        <taxon>Bacteria</taxon>
        <taxon>Pseudomonadati</taxon>
        <taxon>Thermodesulfobacteriota</taxon>
        <taxon>Desulfuromonadia</taxon>
        <taxon>Geobacterales</taxon>
        <taxon>Geobacteraceae</taxon>
        <taxon>Citrifermentans</taxon>
    </lineage>
</organism>
<evidence type="ECO:0000256" key="7">
    <source>
        <dbReference type="ARBA" id="ARBA00023004"/>
    </source>
</evidence>
<evidence type="ECO:0000256" key="2">
    <source>
        <dbReference type="ARBA" id="ARBA00006561"/>
    </source>
</evidence>
<dbReference type="GO" id="GO:0046872">
    <property type="term" value="F:metal ion binding"/>
    <property type="evidence" value="ECO:0007669"/>
    <property type="project" value="UniProtKB-KW"/>
</dbReference>
<dbReference type="GO" id="GO:0016491">
    <property type="term" value="F:oxidoreductase activity"/>
    <property type="evidence" value="ECO:0007669"/>
    <property type="project" value="UniProtKB-KW"/>
</dbReference>
<feature type="domain" description="4Fe-4S ferredoxin-type" evidence="9">
    <location>
        <begin position="234"/>
        <end position="265"/>
    </location>
</feature>
<keyword evidence="7" id="KW-0408">Iron</keyword>
<dbReference type="InterPro" id="IPR036188">
    <property type="entry name" value="FAD/NAD-bd_sf"/>
</dbReference>
<sequence>MKIGLYFCNCGSNIAELVDPEKVRLGLAQDGLAYFKTYPFLCSEEGKAFLEQDLRDERPDRVVIAACTPREHEATFMRVLEQAGMNPYLMQMVNLREQVAWVTKEPEQAVRKAVLAIRGALLRVALQQELEREELEVASSVLVLGGGPAGLKASLTLARAGRKVVLVEKGPAIGGLPVLYEELFPDLECGPCMLEPLMGELLHGEYAGNIELLTLSELAEVKGFFGNFSATIRRRPRYLDEATCIGCGECVEACPVAGKNPFDCGMGEKKAMAFAFPGALPNLPYLDPALCTRFTEGGECRLCSESCPMGADVVRYQDAETLVERQVGAIVVATGASLYDCTTFPQLGYGVLPQVKTAHELERMLASNGPFAGDPSGLPERVLFIHCVGSLDEGHRPYCSGICCQYAFKLNRLLRSRLPQARIHHLYREIAAAGKEASALYLSAREDPGTALSRYGSLAGLSVREEGGEARVFVAGGESLSADLVVLCPAVVPGEDAGALGALLEVSLDRFGFYEEMHGRIDASSSKMRGIYLAGACQGPADIQRAALQGVAAAGSVLCELVEGRKLRLEPLFASVDPELCSGCRVCLKVCPYRAVSFDSEKGVACVSSVLCHGCGTCVAACPAGASRAQHFTGEMILAEIEGALK</sequence>
<dbReference type="PRINTS" id="PR00419">
    <property type="entry name" value="ADXRDTASE"/>
</dbReference>
<dbReference type="InterPro" id="IPR039650">
    <property type="entry name" value="HdrA-like"/>
</dbReference>
<keyword evidence="11" id="KW-1185">Reference proteome</keyword>
<dbReference type="SUPFAM" id="SSF54862">
    <property type="entry name" value="4Fe-4S ferredoxins"/>
    <property type="match status" value="1"/>
</dbReference>
<dbReference type="PANTHER" id="PTHR43498:SF1">
    <property type="entry name" value="COB--COM HETERODISULFIDE REDUCTASE IRON-SULFUR SUBUNIT A"/>
    <property type="match status" value="1"/>
</dbReference>
<evidence type="ECO:0000256" key="3">
    <source>
        <dbReference type="ARBA" id="ARBA00022485"/>
    </source>
</evidence>
<feature type="domain" description="4Fe-4S ferredoxin-type" evidence="9">
    <location>
        <begin position="603"/>
        <end position="632"/>
    </location>
</feature>
<dbReference type="Pfam" id="PF12838">
    <property type="entry name" value="Fer4_7"/>
    <property type="match status" value="1"/>
</dbReference>
<dbReference type="RefSeq" id="WP_185244132.1">
    <property type="nucleotide sequence ID" value="NZ_AP023213.1"/>
</dbReference>
<dbReference type="SUPFAM" id="SSF51905">
    <property type="entry name" value="FAD/NAD(P)-binding domain"/>
    <property type="match status" value="1"/>
</dbReference>
<proteinExistence type="inferred from homology"/>
<keyword evidence="4" id="KW-0479">Metal-binding</keyword>
<evidence type="ECO:0000256" key="4">
    <source>
        <dbReference type="ARBA" id="ARBA00022723"/>
    </source>
</evidence>
<evidence type="ECO:0000256" key="6">
    <source>
        <dbReference type="ARBA" id="ARBA00023002"/>
    </source>
</evidence>
<dbReference type="Gene3D" id="3.30.70.20">
    <property type="match status" value="2"/>
</dbReference>
<evidence type="ECO:0000313" key="11">
    <source>
        <dbReference type="Proteomes" id="UP000515472"/>
    </source>
</evidence>